<accession>A0AAV8RY28</accession>
<organism evidence="2 3">
    <name type="scientific">Ensete ventricosum</name>
    <name type="common">Abyssinian banana</name>
    <name type="synonym">Musa ensete</name>
    <dbReference type="NCBI Taxonomy" id="4639"/>
    <lineage>
        <taxon>Eukaryota</taxon>
        <taxon>Viridiplantae</taxon>
        <taxon>Streptophyta</taxon>
        <taxon>Embryophyta</taxon>
        <taxon>Tracheophyta</taxon>
        <taxon>Spermatophyta</taxon>
        <taxon>Magnoliopsida</taxon>
        <taxon>Liliopsida</taxon>
        <taxon>Zingiberales</taxon>
        <taxon>Musaceae</taxon>
        <taxon>Ensete</taxon>
    </lineage>
</organism>
<protein>
    <submittedName>
        <fullName evidence="2">Uncharacterized protein</fullName>
    </submittedName>
</protein>
<feature type="compositionally biased region" description="Basic and acidic residues" evidence="1">
    <location>
        <begin position="29"/>
        <end position="38"/>
    </location>
</feature>
<proteinExistence type="predicted"/>
<dbReference type="Proteomes" id="UP001222027">
    <property type="component" value="Unassembled WGS sequence"/>
</dbReference>
<reference evidence="2 3" key="1">
    <citation type="submission" date="2022-12" db="EMBL/GenBank/DDBJ databases">
        <title>Chromosome-scale assembly of the Ensete ventricosum genome.</title>
        <authorList>
            <person name="Dussert Y."/>
            <person name="Stocks J."/>
            <person name="Wendawek A."/>
            <person name="Woldeyes F."/>
            <person name="Nichols R.A."/>
            <person name="Borrell J.S."/>
        </authorList>
    </citation>
    <scope>NUCLEOTIDE SEQUENCE [LARGE SCALE GENOMIC DNA]</scope>
    <source>
        <strain evidence="3">cv. Maze</strain>
        <tissue evidence="2">Seeds</tissue>
    </source>
</reference>
<dbReference type="AlphaFoldDB" id="A0AAV8RY28"/>
<evidence type="ECO:0000313" key="2">
    <source>
        <dbReference type="EMBL" id="KAJ8512088.1"/>
    </source>
</evidence>
<dbReference type="EMBL" id="JAQQAF010000001">
    <property type="protein sequence ID" value="KAJ8512088.1"/>
    <property type="molecule type" value="Genomic_DNA"/>
</dbReference>
<feature type="region of interest" description="Disordered" evidence="1">
    <location>
        <begin position="23"/>
        <end position="50"/>
    </location>
</feature>
<feature type="region of interest" description="Disordered" evidence="1">
    <location>
        <begin position="90"/>
        <end position="148"/>
    </location>
</feature>
<gene>
    <name evidence="2" type="ORF">OPV22_002522</name>
</gene>
<feature type="compositionally biased region" description="Basic and acidic residues" evidence="1">
    <location>
        <begin position="136"/>
        <end position="148"/>
    </location>
</feature>
<sequence>MVPQRRDFRGVIDPLLSWRESIGRKRGRGGGECKDKLQVPRHGRRAEAKKLHKTDVEGLLIKIAESEGLRVDAECSTKERSRQYMVLYLSTQRRSARTNKDQHNSANPTPDSVSGELKQHGGSEFDYSTTAAESSWEPKGRVAAKAED</sequence>
<keyword evidence="3" id="KW-1185">Reference proteome</keyword>
<name>A0AAV8RY28_ENSVE</name>
<evidence type="ECO:0000313" key="3">
    <source>
        <dbReference type="Proteomes" id="UP001222027"/>
    </source>
</evidence>
<evidence type="ECO:0000256" key="1">
    <source>
        <dbReference type="SAM" id="MobiDB-lite"/>
    </source>
</evidence>
<comment type="caution">
    <text evidence="2">The sequence shown here is derived from an EMBL/GenBank/DDBJ whole genome shotgun (WGS) entry which is preliminary data.</text>
</comment>